<dbReference type="PANTHER" id="PTHR42978:SF6">
    <property type="entry name" value="QUORUM-QUENCHING LACTONASE YTNP-RELATED"/>
    <property type="match status" value="1"/>
</dbReference>
<keyword evidence="3 6" id="KW-0378">Hydrolase</keyword>
<evidence type="ECO:0000256" key="4">
    <source>
        <dbReference type="ARBA" id="ARBA00022833"/>
    </source>
</evidence>
<comment type="caution">
    <text evidence="6">The sequence shown here is derived from an EMBL/GenBank/DDBJ whole genome shotgun (WGS) entry which is preliminary data.</text>
</comment>
<evidence type="ECO:0000313" key="7">
    <source>
        <dbReference type="Proteomes" id="UP000237752"/>
    </source>
</evidence>
<dbReference type="Pfam" id="PF00753">
    <property type="entry name" value="Lactamase_B"/>
    <property type="match status" value="1"/>
</dbReference>
<keyword evidence="2" id="KW-0479">Metal-binding</keyword>
<protein>
    <submittedName>
        <fullName evidence="6">Glyoxylase-like metal-dependent hydrolase (Beta-lactamase superfamily II)</fullName>
    </submittedName>
</protein>
<dbReference type="InterPro" id="IPR001279">
    <property type="entry name" value="Metallo-B-lactamas"/>
</dbReference>
<dbReference type="AlphaFoldDB" id="A0A2T1A7N4"/>
<dbReference type="EMBL" id="PVUE01000001">
    <property type="protein sequence ID" value="PRZ44348.1"/>
    <property type="molecule type" value="Genomic_DNA"/>
</dbReference>
<accession>A0A2T1A7N4</accession>
<evidence type="ECO:0000256" key="2">
    <source>
        <dbReference type="ARBA" id="ARBA00022723"/>
    </source>
</evidence>
<dbReference type="SMART" id="SM00849">
    <property type="entry name" value="Lactamase_B"/>
    <property type="match status" value="1"/>
</dbReference>
<reference evidence="6 7" key="1">
    <citation type="submission" date="2018-03" db="EMBL/GenBank/DDBJ databases">
        <title>Genomic Encyclopedia of Archaeal and Bacterial Type Strains, Phase II (KMG-II): from individual species to whole genera.</title>
        <authorList>
            <person name="Goeker M."/>
        </authorList>
    </citation>
    <scope>NUCLEOTIDE SEQUENCE [LARGE SCALE GENOMIC DNA]</scope>
    <source>
        <strain evidence="6 7">DSM 100065</strain>
    </source>
</reference>
<dbReference type="Proteomes" id="UP000237752">
    <property type="component" value="Unassembled WGS sequence"/>
</dbReference>
<gene>
    <name evidence="6" type="ORF">CLV47_101474</name>
</gene>
<evidence type="ECO:0000259" key="5">
    <source>
        <dbReference type="SMART" id="SM00849"/>
    </source>
</evidence>
<evidence type="ECO:0000256" key="3">
    <source>
        <dbReference type="ARBA" id="ARBA00022801"/>
    </source>
</evidence>
<dbReference type="CDD" id="cd07720">
    <property type="entry name" value="OPHC2-like_MBL-fold"/>
    <property type="match status" value="1"/>
</dbReference>
<dbReference type="GO" id="GO:0046872">
    <property type="term" value="F:metal ion binding"/>
    <property type="evidence" value="ECO:0007669"/>
    <property type="project" value="UniProtKB-KW"/>
</dbReference>
<proteinExistence type="inferred from homology"/>
<dbReference type="OrthoDB" id="5177904at2"/>
<sequence>MKIGDLDIIPISDGTATEQGREILSRPGVEDPWACHPDVLDADGALHFDLGGFLLRTGDRTILIDAGVGRIDNGQYVGGGFLDSLAAAGVQPDQVTDVVLTHLHFDHVGWTTSRGAVVFPNATYRAHRADWDHFVEAPDALPGAVKKLTPLKNQLDLFDSEHTIAPGLDARPAPGHTPGSTVYVVSSGAARALMLGDVVHSVVELAEPDWEAVFDVDPTAASAVRNTIADEVLDTDTLVAPAHFPGLAFGRVVTTSSGRRWTAI</sequence>
<dbReference type="InterPro" id="IPR051013">
    <property type="entry name" value="MBL_superfamily_lactonases"/>
</dbReference>
<dbReference type="SUPFAM" id="SSF56281">
    <property type="entry name" value="Metallo-hydrolase/oxidoreductase"/>
    <property type="match status" value="1"/>
</dbReference>
<dbReference type="RefSeq" id="WP_106347369.1">
    <property type="nucleotide sequence ID" value="NZ_PVUE01000001.1"/>
</dbReference>
<evidence type="ECO:0000256" key="1">
    <source>
        <dbReference type="ARBA" id="ARBA00007749"/>
    </source>
</evidence>
<dbReference type="Gene3D" id="3.60.15.10">
    <property type="entry name" value="Ribonuclease Z/Hydroxyacylglutathione hydrolase-like"/>
    <property type="match status" value="1"/>
</dbReference>
<evidence type="ECO:0000313" key="6">
    <source>
        <dbReference type="EMBL" id="PRZ44348.1"/>
    </source>
</evidence>
<dbReference type="PANTHER" id="PTHR42978">
    <property type="entry name" value="QUORUM-QUENCHING LACTONASE YTNP-RELATED-RELATED"/>
    <property type="match status" value="1"/>
</dbReference>
<keyword evidence="4" id="KW-0862">Zinc</keyword>
<comment type="similarity">
    <text evidence="1">Belongs to the metallo-beta-lactamase superfamily.</text>
</comment>
<keyword evidence="7" id="KW-1185">Reference proteome</keyword>
<dbReference type="GO" id="GO:0016787">
    <property type="term" value="F:hydrolase activity"/>
    <property type="evidence" value="ECO:0007669"/>
    <property type="project" value="UniProtKB-KW"/>
</dbReference>
<feature type="domain" description="Metallo-beta-lactamase" evidence="5">
    <location>
        <begin position="49"/>
        <end position="243"/>
    </location>
</feature>
<dbReference type="InterPro" id="IPR036866">
    <property type="entry name" value="RibonucZ/Hydroxyglut_hydro"/>
</dbReference>
<organism evidence="6 7">
    <name type="scientific">Antricoccus suffuscus</name>
    <dbReference type="NCBI Taxonomy" id="1629062"/>
    <lineage>
        <taxon>Bacteria</taxon>
        <taxon>Bacillati</taxon>
        <taxon>Actinomycetota</taxon>
        <taxon>Actinomycetes</taxon>
        <taxon>Geodermatophilales</taxon>
        <taxon>Antricoccaceae</taxon>
        <taxon>Antricoccus</taxon>
    </lineage>
</organism>
<name>A0A2T1A7N4_9ACTN</name>